<accession>B2TSH4</accession>
<evidence type="ECO:0000313" key="2">
    <source>
        <dbReference type="Proteomes" id="UP000001030"/>
    </source>
</evidence>
<reference evidence="2" key="1">
    <citation type="submission" date="2008-05" db="EMBL/GenBank/DDBJ databases">
        <title>Complete sequence of Shigella boydii serotype 18 strain BS512.</title>
        <authorList>
            <person name="Rasko D.A."/>
            <person name="Rosovitz M."/>
            <person name="Maurelli A.T."/>
            <person name="Myers G."/>
            <person name="Seshadri R."/>
            <person name="Cer R."/>
            <person name="Jiang L."/>
            <person name="Ravel J."/>
            <person name="Sebastian Y."/>
        </authorList>
    </citation>
    <scope>NUCLEOTIDE SEQUENCE [LARGE SCALE GENOMIC DNA]</scope>
    <source>
        <strain evidence="2">CDC 3083-94 / BS512</strain>
        <plasmid evidence="2">pBS512_33</plasmid>
    </source>
</reference>
<dbReference type="AlphaFoldDB" id="B2TSH4"/>
<dbReference type="EMBL" id="CP001059">
    <property type="protein sequence ID" value="ACD06028.1"/>
    <property type="molecule type" value="Genomic_DNA"/>
</dbReference>
<protein>
    <submittedName>
        <fullName evidence="1">Uncharacterized protein</fullName>
    </submittedName>
</protein>
<sequence length="41" mass="4432">MSTSVLIPANETPPSSALTESRYFLTVEGFSPLKSAISFRV</sequence>
<dbReference type="HOGENOM" id="CLU_3276610_0_0_6"/>
<gene>
    <name evidence="1" type="ordered locus">SbBS512_0032</name>
</gene>
<keyword evidence="1" id="KW-0614">Plasmid</keyword>
<evidence type="ECO:0000313" key="1">
    <source>
        <dbReference type="EMBL" id="ACD06028.1"/>
    </source>
</evidence>
<keyword evidence="2" id="KW-1185">Reference proteome</keyword>
<dbReference type="Proteomes" id="UP000001030">
    <property type="component" value="Plasmid pBS512_33"/>
</dbReference>
<proteinExistence type="predicted"/>
<organism evidence="1 2">
    <name type="scientific">Shigella boydii serotype 18 (strain CDC 3083-94 / BS512)</name>
    <dbReference type="NCBI Taxonomy" id="344609"/>
    <lineage>
        <taxon>Bacteria</taxon>
        <taxon>Pseudomonadati</taxon>
        <taxon>Pseudomonadota</taxon>
        <taxon>Gammaproteobacteria</taxon>
        <taxon>Enterobacterales</taxon>
        <taxon>Enterobacteriaceae</taxon>
        <taxon>Shigella</taxon>
    </lineage>
</organism>
<geneLocation type="plasmid" evidence="1 2">
    <name>pBS512_33</name>
</geneLocation>
<name>B2TSH4_SHIB3</name>
<dbReference type="KEGG" id="sbc:SbBS512_0032"/>